<dbReference type="AlphaFoldDB" id="A0AAV4LWU4"/>
<keyword evidence="1" id="KW-0812">Transmembrane</keyword>
<proteinExistence type="predicted"/>
<keyword evidence="1" id="KW-0472">Membrane</keyword>
<dbReference type="Proteomes" id="UP001497744">
    <property type="component" value="Unassembled WGS sequence"/>
</dbReference>
<evidence type="ECO:0000313" key="3">
    <source>
        <dbReference type="Proteomes" id="UP001497744"/>
    </source>
</evidence>
<keyword evidence="1" id="KW-1133">Transmembrane helix</keyword>
<feature type="transmembrane region" description="Helical" evidence="1">
    <location>
        <begin position="864"/>
        <end position="884"/>
    </location>
</feature>
<reference evidence="2 3" key="1">
    <citation type="submission" date="2021-06" db="EMBL/GenBank/DDBJ databases">
        <title>Genome sequence of Babesia caballi.</title>
        <authorList>
            <person name="Yamagishi J."/>
            <person name="Kidaka T."/>
            <person name="Ochi A."/>
        </authorList>
    </citation>
    <scope>NUCLEOTIDE SEQUENCE [LARGE SCALE GENOMIC DNA]</scope>
    <source>
        <strain evidence="2">USDA-D6B2</strain>
    </source>
</reference>
<name>A0AAV4LWU4_BABCB</name>
<dbReference type="EMBL" id="BPLF01000003">
    <property type="protein sequence ID" value="GIX64672.1"/>
    <property type="molecule type" value="Genomic_DNA"/>
</dbReference>
<evidence type="ECO:0000256" key="1">
    <source>
        <dbReference type="SAM" id="Phobius"/>
    </source>
</evidence>
<accession>A0AAV4LWU4</accession>
<gene>
    <name evidence="2" type="ORF">BcabD6B2_41070</name>
</gene>
<sequence>MSAPKGKSLTECPSNLKEAIDWILRVTGKDGGGGDATSKLAEAVQGLLGKALSEVDILLGKGSVNADEFQKLKHGLQKAKQWVEEKPQGYTTDGPISRLSRALARFIGYEDFRASAYSGPDNWQITGAGIALKSYASSYPSAAKWESVNSPDDKKKLCAKIFLGCVPLCFYGLSYLYWRCSDQGGWKGLTFSDDISPALKHFMEAAGFDTKKHTNPSKSGADIATALQNFNGFQSAINGNSSFTHFFKSVKNSLEGALQPKPKTIATSHPLSTLFLGASCYFESKRPKTPQSPSTIRQMLYWLSSLTITPQFGELLDHIDSMFPSGPMSVAISGSVQTGETLSADDLAGHLVTSCISAVQVIRSIQGRSVSDDPLLHYIYRNSEFSYPSSGSALFNTLSKYTYALQFQLSFLHQQCMSGITTCGWRLCKFGSAVPSHDQSHICPLKCKNGNNSSSCRHDGKHQSSGCNHYNECGSGANMSPLQAFLTDNLKGFSLSKNPDLSSFNHLNNHTPGSMCHIKMGFNAESLRSSGKGVYIFTALNDFCSHSNTPLRQLSEKLGCLTKRTPRSLGDIFGFYLQLVGQLFDNRLTMASFAANILVNLELSDEFQMFAINRYPPLKETYEKLVQSRSQAVPSGLSRSLNILYNDLPFWFQLFMVDDSRDMAASLFDMRQHCHNKNDDNTKHYSPDGQKQCSHNSNHAADLWSLYYPGCTGQPCGKYLSPLCHSTGATFAPKFAVTYLSWVLYLGDDLQSGFQEMLDEFQSVECTTVLGCKTPCSHNGDQHGRSSCTCQSVVQCGGVLPLLYRHGFQFMDAKDLKNNTKACTQFHSQISKVLSPDAPLHNLLMAIDEFLYYVRFRFMSTVSSFWLCSFLILLYFIFYGIDVLHFKSHARFPSSHGIPPIGLLTTGKAPAITKLTYYMP</sequence>
<keyword evidence="3" id="KW-1185">Reference proteome</keyword>
<comment type="caution">
    <text evidence="2">The sequence shown here is derived from an EMBL/GenBank/DDBJ whole genome shotgun (WGS) entry which is preliminary data.</text>
</comment>
<evidence type="ECO:0000313" key="2">
    <source>
        <dbReference type="EMBL" id="GIX64672.1"/>
    </source>
</evidence>
<dbReference type="RefSeq" id="XP_067716741.1">
    <property type="nucleotide sequence ID" value="XM_067860640.1"/>
</dbReference>
<dbReference type="GeneID" id="94196153"/>
<protein>
    <submittedName>
        <fullName evidence="2">Variant erythrocyte surface antigen-1 family protein</fullName>
    </submittedName>
</protein>
<organism evidence="2 3">
    <name type="scientific">Babesia caballi</name>
    <dbReference type="NCBI Taxonomy" id="5871"/>
    <lineage>
        <taxon>Eukaryota</taxon>
        <taxon>Sar</taxon>
        <taxon>Alveolata</taxon>
        <taxon>Apicomplexa</taxon>
        <taxon>Aconoidasida</taxon>
        <taxon>Piroplasmida</taxon>
        <taxon>Babesiidae</taxon>
        <taxon>Babesia</taxon>
    </lineage>
</organism>